<feature type="non-terminal residue" evidence="1">
    <location>
        <position position="1"/>
    </location>
</feature>
<accession>A0ABR5JAT3</accession>
<protein>
    <submittedName>
        <fullName evidence="1">PH-dependent sodium/proton antiporter</fullName>
    </submittedName>
</protein>
<evidence type="ECO:0000313" key="2">
    <source>
        <dbReference type="Proteomes" id="UP000037020"/>
    </source>
</evidence>
<evidence type="ECO:0000313" key="1">
    <source>
        <dbReference type="EMBL" id="KOG90556.1"/>
    </source>
</evidence>
<dbReference type="EMBL" id="LGUT01000659">
    <property type="protein sequence ID" value="KOG90556.1"/>
    <property type="molecule type" value="Genomic_DNA"/>
</dbReference>
<keyword evidence="2" id="KW-1185">Reference proteome</keyword>
<comment type="caution">
    <text evidence="1">The sequence shown here is derived from an EMBL/GenBank/DDBJ whole genome shotgun (WGS) entry which is preliminary data.</text>
</comment>
<gene>
    <name evidence="1" type="primary">nhaA</name>
    <name evidence="1" type="ORF">ADK38_08060</name>
</gene>
<reference evidence="1 2" key="1">
    <citation type="submission" date="2015-07" db="EMBL/GenBank/DDBJ databases">
        <authorList>
            <person name="Ju K.-S."/>
            <person name="Doroghazi J.R."/>
            <person name="Metcalf W.W."/>
        </authorList>
    </citation>
    <scope>NUCLEOTIDE SEQUENCE [LARGE SCALE GENOMIC DNA]</scope>
    <source>
        <strain evidence="1 2">NRRL B-3589</strain>
    </source>
</reference>
<sequence length="84" mass="9211">AVLIGSLIAAVLASVLLKLRDNKYKKLCAEEDRDEDQDGIPDVYEQDNPDYHLRMAAIHEAKAAEHRRLAEVASTRPAGDDGPA</sequence>
<dbReference type="Proteomes" id="UP000037020">
    <property type="component" value="Unassembled WGS sequence"/>
</dbReference>
<organism evidence="1 2">
    <name type="scientific">Streptomyces varsoviensis</name>
    <dbReference type="NCBI Taxonomy" id="67373"/>
    <lineage>
        <taxon>Bacteria</taxon>
        <taxon>Bacillati</taxon>
        <taxon>Actinomycetota</taxon>
        <taxon>Actinomycetes</taxon>
        <taxon>Kitasatosporales</taxon>
        <taxon>Streptomycetaceae</taxon>
        <taxon>Streptomyces</taxon>
    </lineage>
</organism>
<proteinExistence type="predicted"/>
<name>A0ABR5JAT3_9ACTN</name>